<keyword evidence="4" id="KW-1185">Reference proteome</keyword>
<dbReference type="RefSeq" id="WP_139624476.1">
    <property type="nucleotide sequence ID" value="NZ_VDMP01000027.1"/>
</dbReference>
<accession>A0A5C4VLU2</accession>
<keyword evidence="2" id="KW-0812">Transmembrane</keyword>
<dbReference type="Proteomes" id="UP000313231">
    <property type="component" value="Unassembled WGS sequence"/>
</dbReference>
<feature type="region of interest" description="Disordered" evidence="1">
    <location>
        <begin position="234"/>
        <end position="257"/>
    </location>
</feature>
<dbReference type="OrthoDB" id="3765772at2"/>
<dbReference type="AlphaFoldDB" id="A0A5C4VLU2"/>
<evidence type="ECO:0000313" key="3">
    <source>
        <dbReference type="EMBL" id="TNM36289.1"/>
    </source>
</evidence>
<proteinExistence type="predicted"/>
<feature type="transmembrane region" description="Helical" evidence="2">
    <location>
        <begin position="40"/>
        <end position="59"/>
    </location>
</feature>
<keyword evidence="2" id="KW-0472">Membrane</keyword>
<evidence type="ECO:0000313" key="4">
    <source>
        <dbReference type="Proteomes" id="UP000313231"/>
    </source>
</evidence>
<sequence>MNQMRARLEEAAATPPADDLDLAAVLAGGRRAVRRRRTRLAGGLAVVAVGAVAVGSLAGQGVDGRDAPAASAVPRPEGPVTRLSDAVPAKSGVDYDLLAKYTNHDLNRDNGQYYDGVTTDGLILFRDGPHGAHNKVRYALLDPATGKKDWLPGLDEQEQLWPVDLGAERLVLTSFGVVDPADGGNDLSGSLRAHVYDRASRTWTTTTWAGLPPVHSGRVPVLGPQGRLYVGVPATQGSPPPGGWPTGPDGEADDAGAEGETYDLWSVSPTDPADARDEHLRVGAVAFTDDAMVWSAATNGKNDRIHVRDLATGAEHDFDPRSGKRCNLLSFGAVGDRIVASEYCGTYDDGRDDRVQVLTTDGEPVTTIQGDGIDGTVNGGLVQVTSYARKAAGSYVYEPDTGRFVRLSDGVSSWGLGGPTPPGYVLWHTPVGEMSDDPDAVAGATQWLARWR</sequence>
<organism evidence="3 4">
    <name type="scientific">Nocardioides albidus</name>
    <dbReference type="NCBI Taxonomy" id="1517589"/>
    <lineage>
        <taxon>Bacteria</taxon>
        <taxon>Bacillati</taxon>
        <taxon>Actinomycetota</taxon>
        <taxon>Actinomycetes</taxon>
        <taxon>Propionibacteriales</taxon>
        <taxon>Nocardioidaceae</taxon>
        <taxon>Nocardioides</taxon>
    </lineage>
</organism>
<name>A0A5C4VLU2_9ACTN</name>
<feature type="region of interest" description="Disordered" evidence="1">
    <location>
        <begin position="62"/>
        <end position="81"/>
    </location>
</feature>
<dbReference type="SUPFAM" id="SSF101898">
    <property type="entry name" value="NHL repeat"/>
    <property type="match status" value="1"/>
</dbReference>
<evidence type="ECO:0000256" key="1">
    <source>
        <dbReference type="SAM" id="MobiDB-lite"/>
    </source>
</evidence>
<evidence type="ECO:0000256" key="2">
    <source>
        <dbReference type="SAM" id="Phobius"/>
    </source>
</evidence>
<gene>
    <name evidence="3" type="ORF">FHP29_19185</name>
</gene>
<keyword evidence="2" id="KW-1133">Transmembrane helix</keyword>
<protein>
    <submittedName>
        <fullName evidence="3">Uncharacterized protein</fullName>
    </submittedName>
</protein>
<reference evidence="3 4" key="1">
    <citation type="journal article" date="2016" name="Int. J. Syst. Evol. Microbiol.">
        <title>Nocardioides albidus sp. nov., an actinobacterium isolated from garden soil.</title>
        <authorList>
            <person name="Singh H."/>
            <person name="Du J."/>
            <person name="Trinh H."/>
            <person name="Won K."/>
            <person name="Yang J.E."/>
            <person name="Yin C."/>
            <person name="Kook M."/>
            <person name="Yi T.H."/>
        </authorList>
    </citation>
    <scope>NUCLEOTIDE SEQUENCE [LARGE SCALE GENOMIC DNA]</scope>
    <source>
        <strain evidence="3 4">CCTCC AB 2015297</strain>
    </source>
</reference>
<dbReference type="EMBL" id="VDMP01000027">
    <property type="protein sequence ID" value="TNM36289.1"/>
    <property type="molecule type" value="Genomic_DNA"/>
</dbReference>
<comment type="caution">
    <text evidence="3">The sequence shown here is derived from an EMBL/GenBank/DDBJ whole genome shotgun (WGS) entry which is preliminary data.</text>
</comment>